<feature type="transmembrane region" description="Helical" evidence="2">
    <location>
        <begin position="215"/>
        <end position="241"/>
    </location>
</feature>
<dbReference type="Pfam" id="PF10329">
    <property type="entry name" value="DUF2417"/>
    <property type="match status" value="1"/>
</dbReference>
<name>A0A0M8MVJ1_ESCWE</name>
<protein>
    <recommendedName>
        <fullName evidence="5">Mitochondrial integral membrane protein</fullName>
    </recommendedName>
</protein>
<evidence type="ECO:0000313" key="3">
    <source>
        <dbReference type="EMBL" id="KOS20246.1"/>
    </source>
</evidence>
<feature type="compositionally biased region" description="Basic and acidic residues" evidence="1">
    <location>
        <begin position="12"/>
        <end position="24"/>
    </location>
</feature>
<comment type="caution">
    <text evidence="3">The sequence shown here is derived from an EMBL/GenBank/DDBJ whole genome shotgun (WGS) entry which is preliminary data.</text>
</comment>
<feature type="transmembrane region" description="Helical" evidence="2">
    <location>
        <begin position="111"/>
        <end position="131"/>
    </location>
</feature>
<accession>A0A0M8MVJ1</accession>
<feature type="transmembrane region" description="Helical" evidence="2">
    <location>
        <begin position="77"/>
        <end position="99"/>
    </location>
</feature>
<dbReference type="STRING" id="150374.A0A0M8MVJ1"/>
<keyword evidence="2" id="KW-1133">Transmembrane helix</keyword>
<sequence>MSASSSQTPKHRRDDEPSGHRASVDDQGPSSPPDEHSRLLTNRTDTGRENRPTREFLDPDDPAVSPYNLCSIRLLRYLTIFFAVLTFVWWVILLVSAFATPPGFHLKGSGFLALSFTSLNMANMIFTLTFFRVPSRALRVLTIVIAAVLALDMILVSSVSRIRYEEGWVGVTSVVWTLLLSLWTLSVDRVVQWGKAEEEERLTGRAETRRSLTEWGAVTVSTVAYSIMAIAVLLITMTLILRAVDAAVRPPGELYWVDSDAFRLHLYCSGDKTDSDGEPVTTVLFEGGERTVESGLWDLADRAVQNGSIARYCFVDRPGLGWSDAAPSPTSAGIIVDSVSEALVKAGETGPWVLAGAGVGSLYSRVFSARHSHNVRGMLLMDPLHEDLLGPLARPGRGFMLWLRGVMSPLGLDRLPGAIFKGRTSRDRIYGRSAQQGSKFTFAKLQESLVLNSFTRRDVESARQIQERDMPLVVVSSGREVRRSDRWAEKQRDLTRLTDKLLHWDLVEDAPHEVWRTTEGRQRIEKRLKQLV</sequence>
<keyword evidence="4" id="KW-1185">Reference proteome</keyword>
<evidence type="ECO:0000313" key="4">
    <source>
        <dbReference type="Proteomes" id="UP000053831"/>
    </source>
</evidence>
<dbReference type="SUPFAM" id="SSF53474">
    <property type="entry name" value="alpha/beta-Hydrolases"/>
    <property type="match status" value="1"/>
</dbReference>
<evidence type="ECO:0000256" key="2">
    <source>
        <dbReference type="SAM" id="Phobius"/>
    </source>
</evidence>
<evidence type="ECO:0008006" key="5">
    <source>
        <dbReference type="Google" id="ProtNLM"/>
    </source>
</evidence>
<dbReference type="InterPro" id="IPR029058">
    <property type="entry name" value="AB_hydrolase_fold"/>
</dbReference>
<feature type="compositionally biased region" description="Basic and acidic residues" evidence="1">
    <location>
        <begin position="45"/>
        <end position="57"/>
    </location>
</feature>
<dbReference type="InterPro" id="IPR019431">
    <property type="entry name" value="DUF2417"/>
</dbReference>
<feature type="transmembrane region" description="Helical" evidence="2">
    <location>
        <begin position="168"/>
        <end position="185"/>
    </location>
</feature>
<dbReference type="OrthoDB" id="164921at2759"/>
<feature type="transmembrane region" description="Helical" evidence="2">
    <location>
        <begin position="138"/>
        <end position="156"/>
    </location>
</feature>
<feature type="region of interest" description="Disordered" evidence="1">
    <location>
        <begin position="1"/>
        <end position="57"/>
    </location>
</feature>
<reference evidence="3 4" key="1">
    <citation type="submission" date="2015-07" db="EMBL/GenBank/DDBJ databases">
        <title>The genome of the fungus Escovopsis weberi, a specialized disease agent of ant agriculture.</title>
        <authorList>
            <person name="de Man T.J."/>
            <person name="Stajich J.E."/>
            <person name="Kubicek C.P."/>
            <person name="Chenthamara K."/>
            <person name="Atanasova L."/>
            <person name="Druzhinina I.S."/>
            <person name="Birnbaum S."/>
            <person name="Barribeau S.M."/>
            <person name="Teiling C."/>
            <person name="Suen G."/>
            <person name="Currie C."/>
            <person name="Gerardo N.M."/>
        </authorList>
    </citation>
    <scope>NUCLEOTIDE SEQUENCE [LARGE SCALE GENOMIC DNA]</scope>
</reference>
<gene>
    <name evidence="3" type="ORF">ESCO_006105</name>
</gene>
<proteinExistence type="predicted"/>
<evidence type="ECO:0000256" key="1">
    <source>
        <dbReference type="SAM" id="MobiDB-lite"/>
    </source>
</evidence>
<organism evidence="3 4">
    <name type="scientific">Escovopsis weberi</name>
    <dbReference type="NCBI Taxonomy" id="150374"/>
    <lineage>
        <taxon>Eukaryota</taxon>
        <taxon>Fungi</taxon>
        <taxon>Dikarya</taxon>
        <taxon>Ascomycota</taxon>
        <taxon>Pezizomycotina</taxon>
        <taxon>Sordariomycetes</taxon>
        <taxon>Hypocreomycetidae</taxon>
        <taxon>Hypocreales</taxon>
        <taxon>Hypocreaceae</taxon>
        <taxon>Escovopsis</taxon>
    </lineage>
</organism>
<dbReference type="EMBL" id="LGSR01000018">
    <property type="protein sequence ID" value="KOS20246.1"/>
    <property type="molecule type" value="Genomic_DNA"/>
</dbReference>
<keyword evidence="2" id="KW-0472">Membrane</keyword>
<dbReference type="AlphaFoldDB" id="A0A0M8MVJ1"/>
<keyword evidence="2" id="KW-0812">Transmembrane</keyword>
<dbReference type="Proteomes" id="UP000053831">
    <property type="component" value="Unassembled WGS sequence"/>
</dbReference>
<dbReference type="Gene3D" id="3.40.50.1820">
    <property type="entry name" value="alpha/beta hydrolase"/>
    <property type="match status" value="1"/>
</dbReference>